<proteinExistence type="predicted"/>
<gene>
    <name evidence="7" type="ORF">WM40_15335</name>
</gene>
<evidence type="ECO:0000256" key="4">
    <source>
        <dbReference type="ARBA" id="ARBA00023125"/>
    </source>
</evidence>
<dbReference type="GO" id="GO:0006950">
    <property type="term" value="P:response to stress"/>
    <property type="evidence" value="ECO:0007669"/>
    <property type="project" value="TreeGrafter"/>
</dbReference>
<dbReference type="InterPro" id="IPR055166">
    <property type="entry name" value="Transc_reg_Sar_Rot_HTH"/>
</dbReference>
<dbReference type="InterPro" id="IPR039422">
    <property type="entry name" value="MarR/SlyA-like"/>
</dbReference>
<dbReference type="Proteomes" id="UP000033618">
    <property type="component" value="Unassembled WGS sequence"/>
</dbReference>
<dbReference type="PANTHER" id="PTHR33164">
    <property type="entry name" value="TRANSCRIPTIONAL REGULATOR, MARR FAMILY"/>
    <property type="match status" value="1"/>
</dbReference>
<dbReference type="RefSeq" id="WP_046153298.1">
    <property type="nucleotide sequence ID" value="NZ_CADFGU010000012.1"/>
</dbReference>
<evidence type="ECO:0000256" key="2">
    <source>
        <dbReference type="ARBA" id="ARBA00022490"/>
    </source>
</evidence>
<keyword evidence="5" id="KW-0804">Transcription</keyword>
<sequence>MNADHVTAGVKTSTDKQRVNVLALENQLCFSLYSTNLAMNKLYRGLLKRLNLTYLQYLVMLVLWERDGVTVSFIGDRLSLDSATLTPLLKRLENAGLLTRTRALHDERQVLIGLTSEGTALRVQAEQVPEHVLCATACSIDELAGLKQQLEALRSELGRATAEK</sequence>
<reference evidence="7 8" key="1">
    <citation type="submission" date="2015-03" db="EMBL/GenBank/DDBJ databases">
        <title>Draft Genome Sequence of Burkholderia andropogonis type strain ICMP2807, isolated from Sorghum bicolor.</title>
        <authorList>
            <person name="Lopes-Santos L."/>
            <person name="Castro D.B."/>
            <person name="Ottoboni L.M."/>
            <person name="Park D."/>
            <person name="Weirc B.S."/>
            <person name="Destefano S.A."/>
        </authorList>
    </citation>
    <scope>NUCLEOTIDE SEQUENCE [LARGE SCALE GENOMIC DNA]</scope>
    <source>
        <strain evidence="7 8">ICMP2807</strain>
    </source>
</reference>
<dbReference type="PATRIC" id="fig|28092.6.peg.3621"/>
<dbReference type="Pfam" id="PF22381">
    <property type="entry name" value="Staph_reg_Sar_Rot"/>
    <property type="match status" value="1"/>
</dbReference>
<evidence type="ECO:0000256" key="1">
    <source>
        <dbReference type="ARBA" id="ARBA00004496"/>
    </source>
</evidence>
<comment type="subcellular location">
    <subcellularLocation>
        <location evidence="1">Cytoplasm</location>
    </subcellularLocation>
</comment>
<dbReference type="PANTHER" id="PTHR33164:SF5">
    <property type="entry name" value="ORGANIC HYDROPEROXIDE RESISTANCE TRANSCRIPTIONAL REGULATOR"/>
    <property type="match status" value="1"/>
</dbReference>
<dbReference type="FunFam" id="1.10.10.10:FF:000163">
    <property type="entry name" value="MarR family transcriptional regulator"/>
    <property type="match status" value="1"/>
</dbReference>
<evidence type="ECO:0000259" key="6">
    <source>
        <dbReference type="PROSITE" id="PS50995"/>
    </source>
</evidence>
<dbReference type="GO" id="GO:0003700">
    <property type="term" value="F:DNA-binding transcription factor activity"/>
    <property type="evidence" value="ECO:0007669"/>
    <property type="project" value="InterPro"/>
</dbReference>
<organism evidence="7 8">
    <name type="scientific">Robbsia andropogonis</name>
    <dbReference type="NCBI Taxonomy" id="28092"/>
    <lineage>
        <taxon>Bacteria</taxon>
        <taxon>Pseudomonadati</taxon>
        <taxon>Pseudomonadota</taxon>
        <taxon>Betaproteobacteria</taxon>
        <taxon>Burkholderiales</taxon>
        <taxon>Burkholderiaceae</taxon>
        <taxon>Robbsia</taxon>
    </lineage>
</organism>
<dbReference type="InterPro" id="IPR036388">
    <property type="entry name" value="WH-like_DNA-bd_sf"/>
</dbReference>
<dbReference type="Gene3D" id="1.10.10.10">
    <property type="entry name" value="Winged helix-like DNA-binding domain superfamily/Winged helix DNA-binding domain"/>
    <property type="match status" value="1"/>
</dbReference>
<dbReference type="STRING" id="28092.WM40_15335"/>
<keyword evidence="2" id="KW-0963">Cytoplasm</keyword>
<evidence type="ECO:0000313" key="8">
    <source>
        <dbReference type="Proteomes" id="UP000033618"/>
    </source>
</evidence>
<evidence type="ECO:0000313" key="7">
    <source>
        <dbReference type="EMBL" id="KKB62686.1"/>
    </source>
</evidence>
<dbReference type="GO" id="GO:0005737">
    <property type="term" value="C:cytoplasm"/>
    <property type="evidence" value="ECO:0007669"/>
    <property type="project" value="UniProtKB-SubCell"/>
</dbReference>
<dbReference type="AlphaFoldDB" id="A0A0F5JXT8"/>
<dbReference type="SMART" id="SM00347">
    <property type="entry name" value="HTH_MARR"/>
    <property type="match status" value="1"/>
</dbReference>
<dbReference type="EMBL" id="LAQU01000016">
    <property type="protein sequence ID" value="KKB62686.1"/>
    <property type="molecule type" value="Genomic_DNA"/>
</dbReference>
<evidence type="ECO:0000256" key="5">
    <source>
        <dbReference type="ARBA" id="ARBA00023163"/>
    </source>
</evidence>
<dbReference type="PRINTS" id="PR00598">
    <property type="entry name" value="HTHMARR"/>
</dbReference>
<dbReference type="InterPro" id="IPR036390">
    <property type="entry name" value="WH_DNA-bd_sf"/>
</dbReference>
<keyword evidence="3" id="KW-0805">Transcription regulation</keyword>
<comment type="caution">
    <text evidence="7">The sequence shown here is derived from an EMBL/GenBank/DDBJ whole genome shotgun (WGS) entry which is preliminary data.</text>
</comment>
<dbReference type="OrthoDB" id="9806864at2"/>
<evidence type="ECO:0000256" key="3">
    <source>
        <dbReference type="ARBA" id="ARBA00023015"/>
    </source>
</evidence>
<dbReference type="PROSITE" id="PS50995">
    <property type="entry name" value="HTH_MARR_2"/>
    <property type="match status" value="1"/>
</dbReference>
<keyword evidence="8" id="KW-1185">Reference proteome</keyword>
<protein>
    <submittedName>
        <fullName evidence="7">MarR family transcriptional regulator</fullName>
    </submittedName>
</protein>
<dbReference type="InterPro" id="IPR000835">
    <property type="entry name" value="HTH_MarR-typ"/>
</dbReference>
<dbReference type="SUPFAM" id="SSF46785">
    <property type="entry name" value="Winged helix' DNA-binding domain"/>
    <property type="match status" value="1"/>
</dbReference>
<keyword evidence="4" id="KW-0238">DNA-binding</keyword>
<name>A0A0F5JXT8_9BURK</name>
<feature type="domain" description="HTH marR-type" evidence="6">
    <location>
        <begin position="25"/>
        <end position="155"/>
    </location>
</feature>
<accession>A0A0F5JXT8</accession>
<dbReference type="GO" id="GO:0003677">
    <property type="term" value="F:DNA binding"/>
    <property type="evidence" value="ECO:0007669"/>
    <property type="project" value="UniProtKB-KW"/>
</dbReference>